<evidence type="ECO:0000256" key="1">
    <source>
        <dbReference type="ARBA" id="ARBA00022679"/>
    </source>
</evidence>
<evidence type="ECO:0000256" key="2">
    <source>
        <dbReference type="ARBA" id="ARBA00023315"/>
    </source>
</evidence>
<dbReference type="SUPFAM" id="SSF55729">
    <property type="entry name" value="Acyl-CoA N-acyltransferases (Nat)"/>
    <property type="match status" value="1"/>
</dbReference>
<keyword evidence="6" id="KW-1185">Reference proteome</keyword>
<dbReference type="EMBL" id="BOOR01000091">
    <property type="protein sequence ID" value="GII59656.1"/>
    <property type="molecule type" value="Genomic_DNA"/>
</dbReference>
<gene>
    <name evidence="5" type="ORF">Pth03_80450</name>
</gene>
<dbReference type="InterPro" id="IPR000182">
    <property type="entry name" value="GNAT_dom"/>
</dbReference>
<sequence>MSPVPTHPFPVVSPGRMRDAEQPRLQVDGLVLRAWTHDDAGAVLEAFSDPAIQRWHRRTMTTLDEAVDWIDQWPARWRAETDACWAVTDAGTGEVLGRASLRDIHLTEGLAQITYWILPDARGREAAVRAAQETTRWAFEDIGLHRVELHHSTYNTASCLVADKAGFAYEGTLRSALLHADGWHDMEVHARINEPVRDRRA</sequence>
<feature type="domain" description="N-acetyltransferase" evidence="4">
    <location>
        <begin position="30"/>
        <end position="189"/>
    </location>
</feature>
<evidence type="ECO:0000313" key="6">
    <source>
        <dbReference type="Proteomes" id="UP000605992"/>
    </source>
</evidence>
<keyword evidence="2" id="KW-0012">Acyltransferase</keyword>
<comment type="caution">
    <text evidence="5">The sequence shown here is derived from an EMBL/GenBank/DDBJ whole genome shotgun (WGS) entry which is preliminary data.</text>
</comment>
<evidence type="ECO:0000256" key="3">
    <source>
        <dbReference type="ARBA" id="ARBA00038502"/>
    </source>
</evidence>
<dbReference type="PANTHER" id="PTHR43792">
    <property type="entry name" value="GNAT FAMILY, PUTATIVE (AFU_ORTHOLOGUE AFUA_3G00765)-RELATED-RELATED"/>
    <property type="match status" value="1"/>
</dbReference>
<dbReference type="PANTHER" id="PTHR43792:SF8">
    <property type="entry name" value="[RIBOSOMAL PROTEIN US5]-ALANINE N-ACETYLTRANSFERASE"/>
    <property type="match status" value="1"/>
</dbReference>
<comment type="similarity">
    <text evidence="3">Belongs to the acetyltransferase family. RimJ subfamily.</text>
</comment>
<proteinExistence type="inferred from homology"/>
<reference evidence="5" key="1">
    <citation type="submission" date="2021-01" db="EMBL/GenBank/DDBJ databases">
        <title>Whole genome shotgun sequence of Planotetraspora thailandica NBRC 104271.</title>
        <authorList>
            <person name="Komaki H."/>
            <person name="Tamura T."/>
        </authorList>
    </citation>
    <scope>NUCLEOTIDE SEQUENCE</scope>
    <source>
        <strain evidence="5">NBRC 104271</strain>
    </source>
</reference>
<accession>A0A8J4DFS5</accession>
<dbReference type="Proteomes" id="UP000605992">
    <property type="component" value="Unassembled WGS sequence"/>
</dbReference>
<dbReference type="Gene3D" id="3.40.630.30">
    <property type="match status" value="1"/>
</dbReference>
<dbReference type="GO" id="GO:0016747">
    <property type="term" value="F:acyltransferase activity, transferring groups other than amino-acyl groups"/>
    <property type="evidence" value="ECO:0007669"/>
    <property type="project" value="InterPro"/>
</dbReference>
<dbReference type="InterPro" id="IPR051531">
    <property type="entry name" value="N-acetyltransferase"/>
</dbReference>
<name>A0A8J4DFS5_9ACTN</name>
<dbReference type="InterPro" id="IPR016181">
    <property type="entry name" value="Acyl_CoA_acyltransferase"/>
</dbReference>
<organism evidence="5 6">
    <name type="scientific">Planotetraspora thailandica</name>
    <dbReference type="NCBI Taxonomy" id="487172"/>
    <lineage>
        <taxon>Bacteria</taxon>
        <taxon>Bacillati</taxon>
        <taxon>Actinomycetota</taxon>
        <taxon>Actinomycetes</taxon>
        <taxon>Streptosporangiales</taxon>
        <taxon>Streptosporangiaceae</taxon>
        <taxon>Planotetraspora</taxon>
    </lineage>
</organism>
<evidence type="ECO:0000313" key="5">
    <source>
        <dbReference type="EMBL" id="GII59656.1"/>
    </source>
</evidence>
<evidence type="ECO:0000259" key="4">
    <source>
        <dbReference type="PROSITE" id="PS51186"/>
    </source>
</evidence>
<dbReference type="Pfam" id="PF13302">
    <property type="entry name" value="Acetyltransf_3"/>
    <property type="match status" value="1"/>
</dbReference>
<dbReference type="PROSITE" id="PS51186">
    <property type="entry name" value="GNAT"/>
    <property type="match status" value="1"/>
</dbReference>
<keyword evidence="1" id="KW-0808">Transferase</keyword>
<dbReference type="AlphaFoldDB" id="A0A8J4DFS5"/>
<protein>
    <submittedName>
        <fullName evidence="5">Acetyltransferase</fullName>
    </submittedName>
</protein>